<evidence type="ECO:0000256" key="1">
    <source>
        <dbReference type="SAM" id="SignalP"/>
    </source>
</evidence>
<dbReference type="PANTHER" id="PTHR33336:SF15">
    <property type="entry name" value="ABM DOMAIN-CONTAINING PROTEIN"/>
    <property type="match status" value="1"/>
</dbReference>
<organism evidence="3 4">
    <name type="scientific">Coccomyxa subellipsoidea (strain C-169)</name>
    <name type="common">Green microalga</name>
    <dbReference type="NCBI Taxonomy" id="574566"/>
    <lineage>
        <taxon>Eukaryota</taxon>
        <taxon>Viridiplantae</taxon>
        <taxon>Chlorophyta</taxon>
        <taxon>core chlorophytes</taxon>
        <taxon>Trebouxiophyceae</taxon>
        <taxon>Trebouxiophyceae incertae sedis</taxon>
        <taxon>Coccomyxaceae</taxon>
        <taxon>Coccomyxa</taxon>
        <taxon>Coccomyxa subellipsoidea</taxon>
    </lineage>
</organism>
<dbReference type="InterPro" id="IPR050744">
    <property type="entry name" value="AI-2_Isomerase_LsrG"/>
</dbReference>
<feature type="signal peptide" evidence="1">
    <location>
        <begin position="1"/>
        <end position="19"/>
    </location>
</feature>
<proteinExistence type="predicted"/>
<dbReference type="Pfam" id="PF03992">
    <property type="entry name" value="ABM"/>
    <property type="match status" value="1"/>
</dbReference>
<feature type="chain" id="PRO_5003637354" description="ABM domain-containing protein" evidence="1">
    <location>
        <begin position="20"/>
        <end position="149"/>
    </location>
</feature>
<dbReference type="Proteomes" id="UP000007264">
    <property type="component" value="Unassembled WGS sequence"/>
</dbReference>
<dbReference type="InterPro" id="IPR007138">
    <property type="entry name" value="ABM_dom"/>
</dbReference>
<dbReference type="Gene3D" id="3.30.70.100">
    <property type="match status" value="1"/>
</dbReference>
<dbReference type="GO" id="GO:0003824">
    <property type="term" value="F:catalytic activity"/>
    <property type="evidence" value="ECO:0007669"/>
    <property type="project" value="TreeGrafter"/>
</dbReference>
<evidence type="ECO:0000313" key="3">
    <source>
        <dbReference type="EMBL" id="EIE23282.1"/>
    </source>
</evidence>
<dbReference type="GeneID" id="17041270"/>
<evidence type="ECO:0000313" key="4">
    <source>
        <dbReference type="Proteomes" id="UP000007264"/>
    </source>
</evidence>
<evidence type="ECO:0000259" key="2">
    <source>
        <dbReference type="PROSITE" id="PS51725"/>
    </source>
</evidence>
<dbReference type="InterPro" id="IPR011008">
    <property type="entry name" value="Dimeric_a/b-barrel"/>
</dbReference>
<dbReference type="SUPFAM" id="SSF54909">
    <property type="entry name" value="Dimeric alpha+beta barrel"/>
    <property type="match status" value="1"/>
</dbReference>
<dbReference type="PANTHER" id="PTHR33336">
    <property type="entry name" value="QUINOL MONOOXYGENASE YGIN-RELATED"/>
    <property type="match status" value="1"/>
</dbReference>
<gene>
    <name evidence="3" type="ORF">COCSUDRAFT_63637</name>
</gene>
<reference evidence="3 4" key="1">
    <citation type="journal article" date="2012" name="Genome Biol.">
        <title>The genome of the polar eukaryotic microalga coccomyxa subellipsoidea reveals traits of cold adaptation.</title>
        <authorList>
            <person name="Blanc G."/>
            <person name="Agarkova I."/>
            <person name="Grimwood J."/>
            <person name="Kuo A."/>
            <person name="Brueggeman A."/>
            <person name="Dunigan D."/>
            <person name="Gurnon J."/>
            <person name="Ladunga I."/>
            <person name="Lindquist E."/>
            <person name="Lucas S."/>
            <person name="Pangilinan J."/>
            <person name="Proschold T."/>
            <person name="Salamov A."/>
            <person name="Schmutz J."/>
            <person name="Weeks D."/>
            <person name="Yamada T."/>
            <person name="Claverie J.M."/>
            <person name="Grigoriev I."/>
            <person name="Van Etten J."/>
            <person name="Lomsadze A."/>
            <person name="Borodovsky M."/>
        </authorList>
    </citation>
    <scope>NUCLEOTIDE SEQUENCE [LARGE SCALE GENOMIC DNA]</scope>
    <source>
        <strain evidence="3 4">C-169</strain>
    </source>
</reference>
<dbReference type="EMBL" id="AGSI01000008">
    <property type="protein sequence ID" value="EIE23282.1"/>
    <property type="molecule type" value="Genomic_DNA"/>
</dbReference>
<feature type="domain" description="ABM" evidence="2">
    <location>
        <begin position="57"/>
        <end position="146"/>
    </location>
</feature>
<comment type="caution">
    <text evidence="3">The sequence shown here is derived from an EMBL/GenBank/DDBJ whole genome shotgun (WGS) entry which is preliminary data.</text>
</comment>
<sequence>MAAFKIAILFAALLGVATASRLELNGLTQVLQEVGEEVEGYMSGFLNKDRPDKDADIVILTKFIVTPDKAVDFVEAVKKVKDAALKIDGTEIYALSKTKTDNLTYYSYVAFKDVEALKEHIKGEAVKKFIEYTAKESIAIFTTPVYVIE</sequence>
<keyword evidence="4" id="KW-1185">Reference proteome</keyword>
<dbReference type="OrthoDB" id="10339056at2759"/>
<protein>
    <recommendedName>
        <fullName evidence="2">ABM domain-containing protein</fullName>
    </recommendedName>
</protein>
<dbReference type="PROSITE" id="PS51725">
    <property type="entry name" value="ABM"/>
    <property type="match status" value="1"/>
</dbReference>
<dbReference type="RefSeq" id="XP_005647826.1">
    <property type="nucleotide sequence ID" value="XM_005647769.1"/>
</dbReference>
<dbReference type="AlphaFoldDB" id="I0YY13"/>
<dbReference type="KEGG" id="csl:COCSUDRAFT_63637"/>
<keyword evidence="1" id="KW-0732">Signal</keyword>
<name>I0YY13_COCSC</name>
<accession>I0YY13</accession>